<evidence type="ECO:0000256" key="4">
    <source>
        <dbReference type="ARBA" id="ARBA00022452"/>
    </source>
</evidence>
<dbReference type="AlphaFoldDB" id="A8GZF6"/>
<dbReference type="GO" id="GO:0015288">
    <property type="term" value="F:porin activity"/>
    <property type="evidence" value="ECO:0007669"/>
    <property type="project" value="TreeGrafter"/>
</dbReference>
<feature type="chain" id="PRO_5002722146" evidence="9">
    <location>
        <begin position="30"/>
        <end position="475"/>
    </location>
</feature>
<keyword evidence="3" id="KW-0813">Transport</keyword>
<accession>A8GZF6</accession>
<evidence type="ECO:0000256" key="9">
    <source>
        <dbReference type="SAM" id="SignalP"/>
    </source>
</evidence>
<keyword evidence="4" id="KW-1134">Transmembrane beta strand</keyword>
<evidence type="ECO:0000256" key="3">
    <source>
        <dbReference type="ARBA" id="ARBA00022448"/>
    </source>
</evidence>
<dbReference type="EMBL" id="CP000851">
    <property type="protein sequence ID" value="ABV85693.1"/>
    <property type="molecule type" value="Genomic_DNA"/>
</dbReference>
<dbReference type="STRING" id="398579.Spea_0365"/>
<organism evidence="10 11">
    <name type="scientific">Shewanella pealeana (strain ATCC 700345 / ANG-SQ1)</name>
    <dbReference type="NCBI Taxonomy" id="398579"/>
    <lineage>
        <taxon>Bacteria</taxon>
        <taxon>Pseudomonadati</taxon>
        <taxon>Pseudomonadota</taxon>
        <taxon>Gammaproteobacteria</taxon>
        <taxon>Alteromonadales</taxon>
        <taxon>Shewanellaceae</taxon>
        <taxon>Shewanella</taxon>
    </lineage>
</organism>
<dbReference type="InterPro" id="IPR010130">
    <property type="entry name" value="T1SS_OMP_TolC"/>
</dbReference>
<evidence type="ECO:0000256" key="5">
    <source>
        <dbReference type="ARBA" id="ARBA00022692"/>
    </source>
</evidence>
<dbReference type="GO" id="GO:0015562">
    <property type="term" value="F:efflux transmembrane transporter activity"/>
    <property type="evidence" value="ECO:0007669"/>
    <property type="project" value="InterPro"/>
</dbReference>
<gene>
    <name evidence="10" type="ordered locus">Spea_0365</name>
</gene>
<dbReference type="HOGENOM" id="CLU_012817_0_0_6"/>
<dbReference type="Gene3D" id="1.20.1600.10">
    <property type="entry name" value="Outer membrane efflux proteins (OEP)"/>
    <property type="match status" value="1"/>
</dbReference>
<evidence type="ECO:0000256" key="2">
    <source>
        <dbReference type="ARBA" id="ARBA00007613"/>
    </source>
</evidence>
<dbReference type="KEGG" id="spl:Spea_0365"/>
<dbReference type="Pfam" id="PF02321">
    <property type="entry name" value="OEP"/>
    <property type="match status" value="2"/>
</dbReference>
<evidence type="ECO:0000256" key="6">
    <source>
        <dbReference type="ARBA" id="ARBA00023136"/>
    </source>
</evidence>
<evidence type="ECO:0000256" key="1">
    <source>
        <dbReference type="ARBA" id="ARBA00004442"/>
    </source>
</evidence>
<protein>
    <submittedName>
        <fullName evidence="10">Type I secretion outer membrane protein, TolC family</fullName>
    </submittedName>
</protein>
<sequence>MDSSTVRQLKRSALALAVSALMIPATVSSQTLEQAVAHTLDTNPEIRIAFNRFKAREEQVNQAVAGYMPTVDISAGYGWEQTNSPSTRRRAPNGVGQGDVDDDGVIELERGEAGFSIKQMLFDGFHTSSEVDRYSFEASAEQWALFAAAEDMALDVAKVYINYIRSEQVLTLAEKNLQSHKDIYEQIKQRTDSGLGSTADLSQITGRLARANANVISARNNFYDAKSQFVRIVEQQPEDMIVPVPDADMLPADLSSSVMMAQDNHPILKSAASDIYAAENEKDSAQSNYYPKVTLELDGNWNNNLDGEDGYSALASNNVGGHNNDLVAMVRLKYNLFAGGRDLAREKEAAYKVGEAKEIRQRAHRQVVEGVNLAWNAYELLTPQKMYIRDHVVAAKDTQVAYSQQFNLGQRTLLDLLDTENELFEARKDYLESEYDEIIAQYRVLNATGQLLDSLRVTRPDVWNGERDYEGGVPQ</sequence>
<keyword evidence="5" id="KW-0812">Transmembrane</keyword>
<keyword evidence="7" id="KW-0998">Cell outer membrane</keyword>
<dbReference type="OrthoDB" id="9814637at2"/>
<dbReference type="GO" id="GO:0009279">
    <property type="term" value="C:cell outer membrane"/>
    <property type="evidence" value="ECO:0007669"/>
    <property type="project" value="UniProtKB-SubCell"/>
</dbReference>
<keyword evidence="6" id="KW-0472">Membrane</keyword>
<feature type="signal peptide" evidence="9">
    <location>
        <begin position="1"/>
        <end position="29"/>
    </location>
</feature>
<dbReference type="NCBIfam" id="TIGR01844">
    <property type="entry name" value="type_I_sec_TolC"/>
    <property type="match status" value="1"/>
</dbReference>
<dbReference type="InterPro" id="IPR051906">
    <property type="entry name" value="TolC-like"/>
</dbReference>
<dbReference type="SUPFAM" id="SSF56954">
    <property type="entry name" value="Outer membrane efflux proteins (OEP)"/>
    <property type="match status" value="1"/>
</dbReference>
<feature type="region of interest" description="Disordered" evidence="8">
    <location>
        <begin position="78"/>
        <end position="102"/>
    </location>
</feature>
<dbReference type="eggNOG" id="COG1538">
    <property type="taxonomic scope" value="Bacteria"/>
</dbReference>
<keyword evidence="9" id="KW-0732">Signal</keyword>
<dbReference type="RefSeq" id="WP_012153634.1">
    <property type="nucleotide sequence ID" value="NC_009901.1"/>
</dbReference>
<proteinExistence type="inferred from homology"/>
<dbReference type="PANTHER" id="PTHR30026">
    <property type="entry name" value="OUTER MEMBRANE PROTEIN TOLC"/>
    <property type="match status" value="1"/>
</dbReference>
<evidence type="ECO:0000313" key="11">
    <source>
        <dbReference type="Proteomes" id="UP000002608"/>
    </source>
</evidence>
<dbReference type="GO" id="GO:1990281">
    <property type="term" value="C:efflux pump complex"/>
    <property type="evidence" value="ECO:0007669"/>
    <property type="project" value="TreeGrafter"/>
</dbReference>
<comment type="subcellular location">
    <subcellularLocation>
        <location evidence="1">Cell outer membrane</location>
    </subcellularLocation>
</comment>
<reference evidence="10 11" key="1">
    <citation type="submission" date="2007-10" db="EMBL/GenBank/DDBJ databases">
        <title>Complete sequence of Shewanella pealeana ATCC 700345.</title>
        <authorList>
            <consortium name="US DOE Joint Genome Institute"/>
            <person name="Copeland A."/>
            <person name="Lucas S."/>
            <person name="Lapidus A."/>
            <person name="Barry K."/>
            <person name="Glavina del Rio T."/>
            <person name="Dalin E."/>
            <person name="Tice H."/>
            <person name="Pitluck S."/>
            <person name="Chertkov O."/>
            <person name="Brettin T."/>
            <person name="Bruce D."/>
            <person name="Detter J.C."/>
            <person name="Han C."/>
            <person name="Schmutz J."/>
            <person name="Larimer F."/>
            <person name="Land M."/>
            <person name="Hauser L."/>
            <person name="Kyrpides N."/>
            <person name="Kim E."/>
            <person name="Zhao J.-S.Z."/>
            <person name="Manno D."/>
            <person name="Hawari J."/>
            <person name="Richardson P."/>
        </authorList>
    </citation>
    <scope>NUCLEOTIDE SEQUENCE [LARGE SCALE GENOMIC DNA]</scope>
    <source>
        <strain evidence="11">ATCC 700345 / ANG-SQ1</strain>
    </source>
</reference>
<dbReference type="InterPro" id="IPR003423">
    <property type="entry name" value="OMP_efflux"/>
</dbReference>
<keyword evidence="11" id="KW-1185">Reference proteome</keyword>
<evidence type="ECO:0000313" key="10">
    <source>
        <dbReference type="EMBL" id="ABV85693.1"/>
    </source>
</evidence>
<evidence type="ECO:0000256" key="8">
    <source>
        <dbReference type="SAM" id="MobiDB-lite"/>
    </source>
</evidence>
<dbReference type="Proteomes" id="UP000002608">
    <property type="component" value="Chromosome"/>
</dbReference>
<name>A8GZF6_SHEPA</name>
<dbReference type="PANTHER" id="PTHR30026:SF22">
    <property type="entry name" value="OUTER MEMBRANE EFFLUX PROTEIN"/>
    <property type="match status" value="1"/>
</dbReference>
<evidence type="ECO:0000256" key="7">
    <source>
        <dbReference type="ARBA" id="ARBA00023237"/>
    </source>
</evidence>
<comment type="similarity">
    <text evidence="2">Belongs to the outer membrane factor (OMF) (TC 1.B.17) family.</text>
</comment>